<evidence type="ECO:0000256" key="11">
    <source>
        <dbReference type="ARBA" id="ARBA00023157"/>
    </source>
</evidence>
<dbReference type="FunFam" id="3.30.430.20:FF:000020">
    <property type="entry name" value="Cysteine-rich repeat secretory protein 60"/>
    <property type="match status" value="1"/>
</dbReference>
<feature type="domain" description="Gnk2-homologous" evidence="17">
    <location>
        <begin position="139"/>
        <end position="239"/>
    </location>
</feature>
<comment type="subcellular location">
    <subcellularLocation>
        <location evidence="12">Cell junction</location>
        <location evidence="12">Plasmodesma</location>
    </subcellularLocation>
    <subcellularLocation>
        <location evidence="1">Cell membrane</location>
        <topology evidence="1">Single-pass type I membrane protein</topology>
    </subcellularLocation>
</comment>
<proteinExistence type="inferred from homology"/>
<dbReference type="Pfam" id="PF01657">
    <property type="entry name" value="Stress-antifung"/>
    <property type="match status" value="2"/>
</dbReference>
<keyword evidence="2" id="KW-0813">Transport</keyword>
<name>A0A8B8PR04_9MYRT</name>
<keyword evidence="7" id="KW-0677">Repeat</keyword>
<evidence type="ECO:0000256" key="2">
    <source>
        <dbReference type="ARBA" id="ARBA00022448"/>
    </source>
</evidence>
<evidence type="ECO:0000256" key="16">
    <source>
        <dbReference type="SAM" id="SignalP"/>
    </source>
</evidence>
<dbReference type="Gene3D" id="3.30.430.20">
    <property type="entry name" value="Gnk2 domain, C-X8-C-X2-C motif"/>
    <property type="match status" value="2"/>
</dbReference>
<evidence type="ECO:0000256" key="14">
    <source>
        <dbReference type="ARBA" id="ARBA00064287"/>
    </source>
</evidence>
<keyword evidence="5 15" id="KW-0812">Transmembrane</keyword>
<evidence type="ECO:0000259" key="17">
    <source>
        <dbReference type="PROSITE" id="PS51473"/>
    </source>
</evidence>
<keyword evidence="8" id="KW-0965">Cell junction</keyword>
<keyword evidence="9 15" id="KW-1133">Transmembrane helix</keyword>
<evidence type="ECO:0000256" key="3">
    <source>
        <dbReference type="ARBA" id="ARBA00022475"/>
    </source>
</evidence>
<evidence type="ECO:0000256" key="7">
    <source>
        <dbReference type="ARBA" id="ARBA00022737"/>
    </source>
</evidence>
<evidence type="ECO:0000256" key="1">
    <source>
        <dbReference type="ARBA" id="ARBA00004251"/>
    </source>
</evidence>
<dbReference type="FunFam" id="3.30.430.20:FF:000001">
    <property type="entry name" value="cysteine-rich repeat secretory protein 3"/>
    <property type="match status" value="1"/>
</dbReference>
<dbReference type="RefSeq" id="XP_030536752.1">
    <property type="nucleotide sequence ID" value="XM_030680892.2"/>
</dbReference>
<feature type="chain" id="PRO_5034335108" evidence="16">
    <location>
        <begin position="30"/>
        <end position="289"/>
    </location>
</feature>
<gene>
    <name evidence="19" type="primary">LOC115745366</name>
</gene>
<evidence type="ECO:0000256" key="9">
    <source>
        <dbReference type="ARBA" id="ARBA00022989"/>
    </source>
</evidence>
<keyword evidence="6 16" id="KW-0732">Signal</keyword>
<comment type="subunit">
    <text evidence="14">(Microbial infection) Interacts with Grapevine fanleaf virus (GFLV) 2B-MP.</text>
</comment>
<comment type="similarity">
    <text evidence="13">Belongs to the cysteine-rich repeat secretory protein family. Plasmodesmata-located proteins (PDLD) subfamily.</text>
</comment>
<feature type="transmembrane region" description="Helical" evidence="15">
    <location>
        <begin position="260"/>
        <end position="280"/>
    </location>
</feature>
<dbReference type="CDD" id="cd23509">
    <property type="entry name" value="Gnk2-like"/>
    <property type="match status" value="2"/>
</dbReference>
<dbReference type="Proteomes" id="UP000827889">
    <property type="component" value="Chromosome 8"/>
</dbReference>
<evidence type="ECO:0000256" key="5">
    <source>
        <dbReference type="ARBA" id="ARBA00022692"/>
    </source>
</evidence>
<evidence type="ECO:0000313" key="19">
    <source>
        <dbReference type="RefSeq" id="XP_030536752.1"/>
    </source>
</evidence>
<accession>A0A8B8PR04</accession>
<dbReference type="AlphaFoldDB" id="A0A8B8PR04"/>
<feature type="signal peptide" evidence="16">
    <location>
        <begin position="1"/>
        <end position="29"/>
    </location>
</feature>
<evidence type="ECO:0000256" key="15">
    <source>
        <dbReference type="SAM" id="Phobius"/>
    </source>
</evidence>
<feature type="domain" description="Gnk2-homologous" evidence="17">
    <location>
        <begin position="34"/>
        <end position="138"/>
    </location>
</feature>
<keyword evidence="4" id="KW-0945">Host-virus interaction</keyword>
<evidence type="ECO:0000256" key="13">
    <source>
        <dbReference type="ARBA" id="ARBA00038393"/>
    </source>
</evidence>
<keyword evidence="18" id="KW-1185">Reference proteome</keyword>
<dbReference type="KEGG" id="rarg:115745366"/>
<dbReference type="GO" id="GO:0009506">
    <property type="term" value="C:plasmodesma"/>
    <property type="evidence" value="ECO:0007669"/>
    <property type="project" value="UniProtKB-SubCell"/>
</dbReference>
<keyword evidence="11" id="KW-1015">Disulfide bond</keyword>
<dbReference type="PANTHER" id="PTHR32080:SF3">
    <property type="entry name" value="PLASMODESMATA-LOCATED PROTEIN 7"/>
    <property type="match status" value="1"/>
</dbReference>
<evidence type="ECO:0000256" key="10">
    <source>
        <dbReference type="ARBA" id="ARBA00023136"/>
    </source>
</evidence>
<reference evidence="19" key="1">
    <citation type="submission" date="2025-08" db="UniProtKB">
        <authorList>
            <consortium name="RefSeq"/>
        </authorList>
    </citation>
    <scope>IDENTIFICATION</scope>
    <source>
        <tissue evidence="19">Leaf</tissue>
    </source>
</reference>
<dbReference type="GO" id="GO:0005886">
    <property type="term" value="C:plasma membrane"/>
    <property type="evidence" value="ECO:0007669"/>
    <property type="project" value="UniProtKB-SubCell"/>
</dbReference>
<dbReference type="PANTHER" id="PTHR32080">
    <property type="entry name" value="ANTIFUNGAL PROTEIN GINKBILOBIN-2-LIKE"/>
    <property type="match status" value="1"/>
</dbReference>
<dbReference type="OrthoDB" id="1097929at2759"/>
<evidence type="ECO:0000313" key="18">
    <source>
        <dbReference type="Proteomes" id="UP000827889"/>
    </source>
</evidence>
<dbReference type="InterPro" id="IPR051378">
    <property type="entry name" value="Cell2Cell_Antifungal"/>
</dbReference>
<dbReference type="InterPro" id="IPR038408">
    <property type="entry name" value="GNK2_sf"/>
</dbReference>
<dbReference type="InterPro" id="IPR002902">
    <property type="entry name" value="GNK2"/>
</dbReference>
<dbReference type="GeneID" id="115745366"/>
<protein>
    <submittedName>
        <fullName evidence="19">Plasmodesmata-located protein 7-like</fullName>
    </submittedName>
</protein>
<evidence type="ECO:0000256" key="4">
    <source>
        <dbReference type="ARBA" id="ARBA00022581"/>
    </source>
</evidence>
<evidence type="ECO:0000256" key="12">
    <source>
        <dbReference type="ARBA" id="ARBA00024184"/>
    </source>
</evidence>
<keyword evidence="10 15" id="KW-0472">Membrane</keyword>
<evidence type="ECO:0000256" key="8">
    <source>
        <dbReference type="ARBA" id="ARBA00022949"/>
    </source>
</evidence>
<keyword evidence="3" id="KW-1003">Cell membrane</keyword>
<dbReference type="PROSITE" id="PS51473">
    <property type="entry name" value="GNK2"/>
    <property type="match status" value="2"/>
</dbReference>
<organism evidence="18 19">
    <name type="scientific">Rhodamnia argentea</name>
    <dbReference type="NCBI Taxonomy" id="178133"/>
    <lineage>
        <taxon>Eukaryota</taxon>
        <taxon>Viridiplantae</taxon>
        <taxon>Streptophyta</taxon>
        <taxon>Embryophyta</taxon>
        <taxon>Tracheophyta</taxon>
        <taxon>Spermatophyta</taxon>
        <taxon>Magnoliopsida</taxon>
        <taxon>eudicotyledons</taxon>
        <taxon>Gunneridae</taxon>
        <taxon>Pentapetalae</taxon>
        <taxon>rosids</taxon>
        <taxon>malvids</taxon>
        <taxon>Myrtales</taxon>
        <taxon>Myrtaceae</taxon>
        <taxon>Myrtoideae</taxon>
        <taxon>Myrteae</taxon>
        <taxon>Australasian group</taxon>
        <taxon>Rhodamnia</taxon>
    </lineage>
</organism>
<sequence>MYTRMARSALAHSLFAFLLSLSFIPSSHASPPSSTFLFGGCTQQRYAADSAYESNLDSLLTSLLNSATYSSYNNFTVEGSSPQDVVYGLYQCRGDLSMPDCATCVARAVVRAGELCPKACGGAVQLEGCYAKYDNDSFLGVEDKTVVMKKCGPSDGYEAGPMGQRDAVLASLASGGGQYRTGGSGEVQGSAQCVGDLSAVECQDCLSEAIGRLKSECGTAVFGDMFLGKCYARYSTGGSGQHVYPQGHERESTDEGSKTFAIIIGLLAGVALLIIFVAFIRKVFEGNGK</sequence>
<evidence type="ECO:0000256" key="6">
    <source>
        <dbReference type="ARBA" id="ARBA00022729"/>
    </source>
</evidence>